<dbReference type="GO" id="GO:0005886">
    <property type="term" value="C:plasma membrane"/>
    <property type="evidence" value="ECO:0007669"/>
    <property type="project" value="TreeGrafter"/>
</dbReference>
<evidence type="ECO:0000259" key="13">
    <source>
        <dbReference type="Pfam" id="PF00905"/>
    </source>
</evidence>
<comment type="similarity">
    <text evidence="3 10">Belongs to the class-D beta-lactamase family.</text>
</comment>
<dbReference type="GO" id="GO:0051301">
    <property type="term" value="P:cell division"/>
    <property type="evidence" value="ECO:0007669"/>
    <property type="project" value="UniProtKB-KW"/>
</dbReference>
<dbReference type="Pfam" id="PF05223">
    <property type="entry name" value="MecA_N"/>
    <property type="match status" value="1"/>
</dbReference>
<feature type="domain" description="Penicillin-binding protein dimerisation" evidence="14">
    <location>
        <begin position="133"/>
        <end position="290"/>
    </location>
</feature>
<evidence type="ECO:0000256" key="5">
    <source>
        <dbReference type="ARBA" id="ARBA00022729"/>
    </source>
</evidence>
<reference evidence="16 17" key="1">
    <citation type="submission" date="2019-06" db="EMBL/GenBank/DDBJ databases">
        <title>Sequencing the genomes of 1000 actinobacteria strains.</title>
        <authorList>
            <person name="Klenk H.-P."/>
        </authorList>
    </citation>
    <scope>NUCLEOTIDE SEQUENCE [LARGE SCALE GENOMIC DNA]</scope>
    <source>
        <strain evidence="16 17">DSM 45679</strain>
    </source>
</reference>
<dbReference type="EC" id="3.5.2.6" evidence="4 10"/>
<keyword evidence="16" id="KW-0132">Cell division</keyword>
<evidence type="ECO:0000259" key="15">
    <source>
        <dbReference type="Pfam" id="PF05223"/>
    </source>
</evidence>
<feature type="signal peptide" evidence="12">
    <location>
        <begin position="1"/>
        <end position="19"/>
    </location>
</feature>
<evidence type="ECO:0000259" key="14">
    <source>
        <dbReference type="Pfam" id="PF03717"/>
    </source>
</evidence>
<keyword evidence="5 12" id="KW-0732">Signal</keyword>
<dbReference type="SUPFAM" id="SSF56601">
    <property type="entry name" value="beta-lactamase/transpeptidase-like"/>
    <property type="match status" value="1"/>
</dbReference>
<evidence type="ECO:0000256" key="8">
    <source>
        <dbReference type="ARBA" id="ARBA00023251"/>
    </source>
</evidence>
<keyword evidence="8 10" id="KW-0046">Antibiotic resistance</keyword>
<dbReference type="Gene3D" id="3.90.1310.10">
    <property type="entry name" value="Penicillin-binding protein 2a (Domain 2)"/>
    <property type="match status" value="1"/>
</dbReference>
<evidence type="ECO:0000256" key="9">
    <source>
        <dbReference type="PIRSR" id="PIRSR602137-50"/>
    </source>
</evidence>
<evidence type="ECO:0000256" key="4">
    <source>
        <dbReference type="ARBA" id="ARBA00012865"/>
    </source>
</evidence>
<evidence type="ECO:0000256" key="2">
    <source>
        <dbReference type="ARBA" id="ARBA00007171"/>
    </source>
</evidence>
<feature type="modified residue" description="N6-carboxylysine" evidence="9">
    <location>
        <position position="370"/>
    </location>
</feature>
<keyword evidence="7" id="KW-0472">Membrane</keyword>
<keyword evidence="6 10" id="KW-0378">Hydrolase</keyword>
<protein>
    <recommendedName>
        <fullName evidence="4 10">Beta-lactamase</fullName>
        <ecNumber evidence="4 10">3.5.2.6</ecNumber>
    </recommendedName>
</protein>
<dbReference type="PROSITE" id="PS00337">
    <property type="entry name" value="BETA_LACTAMASE_D"/>
    <property type="match status" value="1"/>
</dbReference>
<dbReference type="GO" id="GO:0046677">
    <property type="term" value="P:response to antibiotic"/>
    <property type="evidence" value="ECO:0007669"/>
    <property type="project" value="UniProtKB-UniRule"/>
</dbReference>
<dbReference type="InterPro" id="IPR012338">
    <property type="entry name" value="Beta-lactam/transpept-like"/>
</dbReference>
<dbReference type="Pfam" id="PF00905">
    <property type="entry name" value="Transpeptidase"/>
    <property type="match status" value="1"/>
</dbReference>
<evidence type="ECO:0000256" key="6">
    <source>
        <dbReference type="ARBA" id="ARBA00022801"/>
    </source>
</evidence>
<dbReference type="GO" id="GO:0017001">
    <property type="term" value="P:antibiotic catabolic process"/>
    <property type="evidence" value="ECO:0007669"/>
    <property type="project" value="InterPro"/>
</dbReference>
<evidence type="ECO:0000256" key="12">
    <source>
        <dbReference type="SAM" id="SignalP"/>
    </source>
</evidence>
<dbReference type="PROSITE" id="PS51257">
    <property type="entry name" value="PROKAR_LIPOPROTEIN"/>
    <property type="match status" value="1"/>
</dbReference>
<evidence type="ECO:0000256" key="11">
    <source>
        <dbReference type="SAM" id="MobiDB-lite"/>
    </source>
</evidence>
<dbReference type="InterPro" id="IPR007887">
    <property type="entry name" value="MecA_N"/>
</dbReference>
<comment type="caution">
    <text evidence="16">The sequence shown here is derived from an EMBL/GenBank/DDBJ whole genome shotgun (WGS) entry which is preliminary data.</text>
</comment>
<dbReference type="Proteomes" id="UP000320876">
    <property type="component" value="Unassembled WGS sequence"/>
</dbReference>
<proteinExistence type="inferred from homology"/>
<evidence type="ECO:0000256" key="7">
    <source>
        <dbReference type="ARBA" id="ARBA00023136"/>
    </source>
</evidence>
<feature type="region of interest" description="Disordered" evidence="11">
    <location>
        <begin position="501"/>
        <end position="521"/>
    </location>
</feature>
<dbReference type="InterPro" id="IPR036138">
    <property type="entry name" value="PBP_dimer_sf"/>
</dbReference>
<dbReference type="GO" id="GO:0008800">
    <property type="term" value="F:beta-lactamase activity"/>
    <property type="evidence" value="ECO:0007669"/>
    <property type="project" value="UniProtKB-UniRule"/>
</dbReference>
<dbReference type="InterPro" id="IPR002137">
    <property type="entry name" value="Beta-lactam_class-D_AS"/>
</dbReference>
<feature type="domain" description="Penicillin-binding protein transpeptidase" evidence="13">
    <location>
        <begin position="332"/>
        <end position="592"/>
    </location>
</feature>
<evidence type="ECO:0000313" key="16">
    <source>
        <dbReference type="EMBL" id="TQJ01791.1"/>
    </source>
</evidence>
<keyword evidence="17" id="KW-1185">Reference proteome</keyword>
<evidence type="ECO:0000256" key="10">
    <source>
        <dbReference type="RuleBase" id="RU361140"/>
    </source>
</evidence>
<dbReference type="PANTHER" id="PTHR30627">
    <property type="entry name" value="PEPTIDOGLYCAN D,D-TRANSPEPTIDASE"/>
    <property type="match status" value="1"/>
</dbReference>
<comment type="subcellular location">
    <subcellularLocation>
        <location evidence="1">Membrane</location>
    </subcellularLocation>
</comment>
<dbReference type="Pfam" id="PF03717">
    <property type="entry name" value="PBP_dimer"/>
    <property type="match status" value="1"/>
</dbReference>
<feature type="domain" description="NTF2-like N-terminal transpeptidase" evidence="15">
    <location>
        <begin position="53"/>
        <end position="124"/>
    </location>
</feature>
<organism evidence="16 17">
    <name type="scientific">Amycolatopsis cihanbeyliensis</name>
    <dbReference type="NCBI Taxonomy" id="1128664"/>
    <lineage>
        <taxon>Bacteria</taxon>
        <taxon>Bacillati</taxon>
        <taxon>Actinomycetota</taxon>
        <taxon>Actinomycetes</taxon>
        <taxon>Pseudonocardiales</taxon>
        <taxon>Pseudonocardiaceae</taxon>
        <taxon>Amycolatopsis</taxon>
    </lineage>
</organism>
<dbReference type="GO" id="GO:0008658">
    <property type="term" value="F:penicillin binding"/>
    <property type="evidence" value="ECO:0007669"/>
    <property type="project" value="InterPro"/>
</dbReference>
<dbReference type="EMBL" id="VFML01000001">
    <property type="protein sequence ID" value="TQJ01791.1"/>
    <property type="molecule type" value="Genomic_DNA"/>
</dbReference>
<evidence type="ECO:0000256" key="1">
    <source>
        <dbReference type="ARBA" id="ARBA00004370"/>
    </source>
</evidence>
<keyword evidence="16" id="KW-0131">Cell cycle</keyword>
<comment type="catalytic activity">
    <reaction evidence="10">
        <text>a beta-lactam + H2O = a substituted beta-amino acid</text>
        <dbReference type="Rhea" id="RHEA:20401"/>
        <dbReference type="ChEBI" id="CHEBI:15377"/>
        <dbReference type="ChEBI" id="CHEBI:35627"/>
        <dbReference type="ChEBI" id="CHEBI:140347"/>
        <dbReference type="EC" id="3.5.2.6"/>
    </reaction>
</comment>
<dbReference type="SUPFAM" id="SSF56519">
    <property type="entry name" value="Penicillin binding protein dimerisation domain"/>
    <property type="match status" value="1"/>
</dbReference>
<dbReference type="OrthoDB" id="5241017at2"/>
<evidence type="ECO:0000256" key="3">
    <source>
        <dbReference type="ARBA" id="ARBA00007898"/>
    </source>
</evidence>
<gene>
    <name evidence="16" type="ORF">FB471_1507</name>
</gene>
<dbReference type="Gene3D" id="3.40.710.10">
    <property type="entry name" value="DD-peptidase/beta-lactamase superfamily"/>
    <property type="match status" value="1"/>
</dbReference>
<comment type="similarity">
    <text evidence="2">Belongs to the transpeptidase family.</text>
</comment>
<dbReference type="InterPro" id="IPR001460">
    <property type="entry name" value="PCN-bd_Tpept"/>
</dbReference>
<dbReference type="InterPro" id="IPR005311">
    <property type="entry name" value="PBP_dimer"/>
</dbReference>
<feature type="chain" id="PRO_5039376882" description="Beta-lactamase" evidence="12">
    <location>
        <begin position="20"/>
        <end position="611"/>
    </location>
</feature>
<dbReference type="InterPro" id="IPR050515">
    <property type="entry name" value="Beta-lactam/transpept"/>
</dbReference>
<dbReference type="PANTHER" id="PTHR30627:SF24">
    <property type="entry name" value="PENICILLIN-BINDING PROTEIN 4B"/>
    <property type="match status" value="1"/>
</dbReference>
<dbReference type="RefSeq" id="WP_141996608.1">
    <property type="nucleotide sequence ID" value="NZ_VFML01000001.1"/>
</dbReference>
<dbReference type="GO" id="GO:0071972">
    <property type="term" value="F:peptidoglycan L,D-transpeptidase activity"/>
    <property type="evidence" value="ECO:0007669"/>
    <property type="project" value="TreeGrafter"/>
</dbReference>
<dbReference type="GO" id="GO:0071555">
    <property type="term" value="P:cell wall organization"/>
    <property type="evidence" value="ECO:0007669"/>
    <property type="project" value="TreeGrafter"/>
</dbReference>
<dbReference type="AlphaFoldDB" id="A0A542DFJ0"/>
<accession>A0A542DFJ0</accession>
<evidence type="ECO:0000313" key="17">
    <source>
        <dbReference type="Proteomes" id="UP000320876"/>
    </source>
</evidence>
<name>A0A542DFJ0_AMYCI</name>
<feature type="active site" description="Acyl-ester intermediate" evidence="9">
    <location>
        <position position="367"/>
    </location>
</feature>
<sequence>MKAATALLALLTGATLLTACSDAEEEAAGRALETFLSAWREGTVPGREAEHRELTSALGTRTPELEAGEVTVADDTANAQVTVAWNLAKGVRWEYRSTVGLRRTAETWRVEWSPAIVQPDLTAGDRLVLSRGESTRAPILDGAGEPITESRPVVVVGVQPSKVTSAEQLARDLGAALEADGVDTGDLPARIGKAVPEAFVPVVTLRMERYLEVKPAIHHLPGTVFREEDRVLAPTRDFARAALGTVDPVTREDIEAAPGTFVAGDEKGHGGLQEHYDERLRGVRELTVTLESSGTELFRARPRPGAPVRTTLDRAVQNAADAAVADSTKKAAIVAVRISDGSVLAIANSPSAGAQNLALNARVPPGSTFKIVSALNLLESGAVGLDSAVPCPATASIEGRVFKNAWNGGIPNATFREAVAESCNTAFALLAPKLGPEGLAGTATTLGIGEQWDLGVPVYTGSVATHGDAVQQASAAFGQGRTVVSPMSIAAATAGVAGGRWQQPSLITDPSPDEPAPDGPDLNGEAVAKLRTALREVITDGSGRALRSVPGEPVYGKTGTAEYGTETPPRSHSWFAGWQGDLAFATLVTDGGNDVSLALAASKRFLEGVPR</sequence>